<feature type="compositionally biased region" description="Low complexity" evidence="1">
    <location>
        <begin position="20"/>
        <end position="39"/>
    </location>
</feature>
<evidence type="ECO:0000256" key="1">
    <source>
        <dbReference type="SAM" id="MobiDB-lite"/>
    </source>
</evidence>
<dbReference type="Proteomes" id="UP000019374">
    <property type="component" value="Unassembled WGS sequence"/>
</dbReference>
<dbReference type="HOGENOM" id="CLU_043294_0_0_1"/>
<feature type="region of interest" description="Disordered" evidence="1">
    <location>
        <begin position="1"/>
        <end position="39"/>
    </location>
</feature>
<evidence type="ECO:0000313" key="3">
    <source>
        <dbReference type="Proteomes" id="UP000019374"/>
    </source>
</evidence>
<accession>T5ABL4</accession>
<proteinExistence type="predicted"/>
<organism evidence="2 3">
    <name type="scientific">Ophiocordyceps sinensis (strain Co18 / CGMCC 3.14243)</name>
    <name type="common">Yarsagumba caterpillar fungus</name>
    <name type="synonym">Hirsutella sinensis</name>
    <dbReference type="NCBI Taxonomy" id="911162"/>
    <lineage>
        <taxon>Eukaryota</taxon>
        <taxon>Fungi</taxon>
        <taxon>Dikarya</taxon>
        <taxon>Ascomycota</taxon>
        <taxon>Pezizomycotina</taxon>
        <taxon>Sordariomycetes</taxon>
        <taxon>Hypocreomycetidae</taxon>
        <taxon>Hypocreales</taxon>
        <taxon>Ophiocordycipitaceae</taxon>
        <taxon>Ophiocordyceps</taxon>
    </lineage>
</organism>
<sequence>MPLQPQDRPSSGPPRPAVDAAPTAPGPSSSLSSSTSATAIDTPATITTTAHLARFEFSDQGTKVLMVEWHPAVDAAPTPAPAQAQALVPASTPALDSPLEPAAWQVAWPGRSATTVIPARDADEDEAGPRRRVYFLLPPEAPIPSVVTIARYGRTSLTVKPLPAIFPPGFDADAGSRGVLHTLWAKRRLAELQHEIDVELRAHAESVGLEMVLAEKQWILDNFLRSRPLPASILSEYPLLPYRGGDVAISSFSDMSRRSEYHGLLPAKTCAQDGEDDLFALPLSPRSPDMKRSPFSAL</sequence>
<reference evidence="2 3" key="1">
    <citation type="journal article" date="2013" name="Chin. Sci. Bull.">
        <title>Genome survey uncovers the secrets of sex and lifestyle in caterpillar fungus.</title>
        <authorList>
            <person name="Hu X."/>
            <person name="Zhang Y."/>
            <person name="Xiao G."/>
            <person name="Zheng P."/>
            <person name="Xia Y."/>
            <person name="Zhang X."/>
            <person name="St Leger R.J."/>
            <person name="Liu X."/>
            <person name="Wang C."/>
        </authorList>
    </citation>
    <scope>NUCLEOTIDE SEQUENCE [LARGE SCALE GENOMIC DNA]</scope>
    <source>
        <strain evidence="3">Co18 / CGMCC 3.14243</strain>
        <tissue evidence="2">Fruit-body</tissue>
    </source>
</reference>
<dbReference type="eggNOG" id="ENOG502SIHY">
    <property type="taxonomic scope" value="Eukaryota"/>
</dbReference>
<protein>
    <submittedName>
        <fullName evidence="2">Uncharacterized protein</fullName>
    </submittedName>
</protein>
<gene>
    <name evidence="2" type="ORF">OCS_04302</name>
</gene>
<dbReference type="AlphaFoldDB" id="T5ABL4"/>
<dbReference type="EMBL" id="KE653014">
    <property type="protein sequence ID" value="EQK99983.1"/>
    <property type="molecule type" value="Genomic_DNA"/>
</dbReference>
<evidence type="ECO:0000313" key="2">
    <source>
        <dbReference type="EMBL" id="EQK99983.1"/>
    </source>
</evidence>
<dbReference type="OrthoDB" id="5344482at2759"/>
<name>T5ABL4_OPHSC</name>